<dbReference type="RefSeq" id="WP_057840518.1">
    <property type="nucleotide sequence ID" value="NZ_LLXZ01000219.1"/>
</dbReference>
<name>A0A0R3KEH0_9BRAD</name>
<evidence type="ECO:0000313" key="2">
    <source>
        <dbReference type="Proteomes" id="UP000050863"/>
    </source>
</evidence>
<comment type="caution">
    <text evidence="1">The sequence shown here is derived from an EMBL/GenBank/DDBJ whole genome shotgun (WGS) entry which is preliminary data.</text>
</comment>
<organism evidence="1 2">
    <name type="scientific">Bradyrhizobium jicamae</name>
    <dbReference type="NCBI Taxonomy" id="280332"/>
    <lineage>
        <taxon>Bacteria</taxon>
        <taxon>Pseudomonadati</taxon>
        <taxon>Pseudomonadota</taxon>
        <taxon>Alphaproteobacteria</taxon>
        <taxon>Hyphomicrobiales</taxon>
        <taxon>Nitrobacteraceae</taxon>
        <taxon>Bradyrhizobium</taxon>
    </lineage>
</organism>
<gene>
    <name evidence="1" type="ORF">CQ12_25765</name>
</gene>
<dbReference type="OrthoDB" id="8237647at2"/>
<sequence>MDHRFSFSIFTIEINDRPTLALQAKRHADAERLCEHGQLRAKLSTITSHGTPLCDASATMKIRLATAEEAALYRKATQSTEPSSDTNVVYLVDLDG</sequence>
<dbReference type="Proteomes" id="UP000050863">
    <property type="component" value="Unassembled WGS sequence"/>
</dbReference>
<accession>A0A0R3KEH0</accession>
<evidence type="ECO:0000313" key="1">
    <source>
        <dbReference type="EMBL" id="KRQ94199.1"/>
    </source>
</evidence>
<reference evidence="1 2" key="1">
    <citation type="submission" date="2014-03" db="EMBL/GenBank/DDBJ databases">
        <title>Bradyrhizobium valentinum sp. nov., isolated from effective nodules of Lupinus mariae-josephae, a lupine endemic of basic-lime soils in Eastern Spain.</title>
        <authorList>
            <person name="Duran D."/>
            <person name="Rey L."/>
            <person name="Navarro A."/>
            <person name="Busquets A."/>
            <person name="Imperial J."/>
            <person name="Ruiz-Argueso T."/>
        </authorList>
    </citation>
    <scope>NUCLEOTIDE SEQUENCE [LARGE SCALE GENOMIC DNA]</scope>
    <source>
        <strain evidence="1 2">PAC68</strain>
    </source>
</reference>
<dbReference type="EMBL" id="LLXZ01000219">
    <property type="protein sequence ID" value="KRQ94199.1"/>
    <property type="molecule type" value="Genomic_DNA"/>
</dbReference>
<proteinExistence type="predicted"/>
<protein>
    <submittedName>
        <fullName evidence="1">Uncharacterized protein</fullName>
    </submittedName>
</protein>
<dbReference type="AlphaFoldDB" id="A0A0R3KEH0"/>
<keyword evidence="2" id="KW-1185">Reference proteome</keyword>